<gene>
    <name evidence="3" type="ordered locus">Psesu_2260</name>
</gene>
<dbReference type="GO" id="GO:0030428">
    <property type="term" value="C:cell septum"/>
    <property type="evidence" value="ECO:0007669"/>
    <property type="project" value="TreeGrafter"/>
</dbReference>
<keyword evidence="4" id="KW-1185">Reference proteome</keyword>
<dbReference type="PANTHER" id="PTHR38687">
    <property type="entry name" value="CELL DIVISION PROTEIN DEDD-RELATED"/>
    <property type="match status" value="1"/>
</dbReference>
<feature type="compositionally biased region" description="Low complexity" evidence="1">
    <location>
        <begin position="43"/>
        <end position="63"/>
    </location>
</feature>
<accession>E6WV95</accession>
<dbReference type="KEGG" id="psu:Psesu_2260"/>
<evidence type="ECO:0000256" key="1">
    <source>
        <dbReference type="SAM" id="MobiDB-lite"/>
    </source>
</evidence>
<dbReference type="HOGENOM" id="CLU_068683_2_1_6"/>
<dbReference type="GO" id="GO:0042834">
    <property type="term" value="F:peptidoglycan binding"/>
    <property type="evidence" value="ECO:0007669"/>
    <property type="project" value="InterPro"/>
</dbReference>
<dbReference type="PANTHER" id="PTHR38687:SF1">
    <property type="entry name" value="CELL DIVISION PROTEIN DEDD"/>
    <property type="match status" value="1"/>
</dbReference>
<dbReference type="GO" id="GO:0032506">
    <property type="term" value="P:cytokinetic process"/>
    <property type="evidence" value="ECO:0007669"/>
    <property type="project" value="TreeGrafter"/>
</dbReference>
<dbReference type="GO" id="GO:0032153">
    <property type="term" value="C:cell division site"/>
    <property type="evidence" value="ECO:0007669"/>
    <property type="project" value="TreeGrafter"/>
</dbReference>
<dbReference type="eggNOG" id="COG3147">
    <property type="taxonomic scope" value="Bacteria"/>
</dbReference>
<dbReference type="Gene3D" id="3.30.70.1070">
    <property type="entry name" value="Sporulation related repeat"/>
    <property type="match status" value="2"/>
</dbReference>
<evidence type="ECO:0000313" key="4">
    <source>
        <dbReference type="Proteomes" id="UP000008632"/>
    </source>
</evidence>
<evidence type="ECO:0000313" key="3">
    <source>
        <dbReference type="EMBL" id="ADV28094.1"/>
    </source>
</evidence>
<dbReference type="Pfam" id="PF05036">
    <property type="entry name" value="SPOR"/>
    <property type="match status" value="2"/>
</dbReference>
<feature type="domain" description="SPOR" evidence="2">
    <location>
        <begin position="80"/>
        <end position="160"/>
    </location>
</feature>
<evidence type="ECO:0000259" key="2">
    <source>
        <dbReference type="PROSITE" id="PS51724"/>
    </source>
</evidence>
<dbReference type="STRING" id="743721.Psesu_2260"/>
<feature type="compositionally biased region" description="Low complexity" evidence="1">
    <location>
        <begin position="219"/>
        <end position="241"/>
    </location>
</feature>
<feature type="region of interest" description="Disordered" evidence="1">
    <location>
        <begin position="169"/>
        <end position="248"/>
    </location>
</feature>
<dbReference type="Proteomes" id="UP000008632">
    <property type="component" value="Chromosome"/>
</dbReference>
<feature type="region of interest" description="Disordered" evidence="1">
    <location>
        <begin position="34"/>
        <end position="78"/>
    </location>
</feature>
<dbReference type="SUPFAM" id="SSF110997">
    <property type="entry name" value="Sporulation related repeat"/>
    <property type="match status" value="2"/>
</dbReference>
<dbReference type="PROSITE" id="PS51724">
    <property type="entry name" value="SPOR"/>
    <property type="match status" value="2"/>
</dbReference>
<dbReference type="EMBL" id="CP002446">
    <property type="protein sequence ID" value="ADV28094.1"/>
    <property type="molecule type" value="Genomic_DNA"/>
</dbReference>
<dbReference type="AlphaFoldDB" id="E6WV95"/>
<dbReference type="InterPro" id="IPR007730">
    <property type="entry name" value="SPOR-like_dom"/>
</dbReference>
<organism evidence="3 4">
    <name type="scientific">Pseudoxanthomonas suwonensis (strain 11-1)</name>
    <dbReference type="NCBI Taxonomy" id="743721"/>
    <lineage>
        <taxon>Bacteria</taxon>
        <taxon>Pseudomonadati</taxon>
        <taxon>Pseudomonadota</taxon>
        <taxon>Gammaproteobacteria</taxon>
        <taxon>Lysobacterales</taxon>
        <taxon>Lysobacteraceae</taxon>
        <taxon>Pseudoxanthomonas</taxon>
    </lineage>
</organism>
<proteinExistence type="predicted"/>
<reference evidence="3 4" key="1">
    <citation type="submission" date="2011-01" db="EMBL/GenBank/DDBJ databases">
        <title>Complete sequence of Pseudoxanthomonas suwonensis 11-1.</title>
        <authorList>
            <consortium name="US DOE Joint Genome Institute"/>
            <person name="Lucas S."/>
            <person name="Copeland A."/>
            <person name="Lapidus A."/>
            <person name="Cheng J.-F."/>
            <person name="Goodwin L."/>
            <person name="Pitluck S."/>
            <person name="Teshima H."/>
            <person name="Detter J.C."/>
            <person name="Han C."/>
            <person name="Tapia R."/>
            <person name="Land M."/>
            <person name="Hauser L."/>
            <person name="Kyrpides N."/>
            <person name="Ivanova N."/>
            <person name="Ovchinnikova G."/>
            <person name="Siebers A.K."/>
            <person name="Allgaier M."/>
            <person name="Thelen M.P."/>
            <person name="Hugenholtz P."/>
            <person name="Gladden J."/>
            <person name="Woyke T."/>
        </authorList>
    </citation>
    <scope>NUCLEOTIDE SEQUENCE [LARGE SCALE GENOMIC DNA]</scope>
    <source>
        <strain evidence="4">11-1</strain>
    </source>
</reference>
<feature type="compositionally biased region" description="Low complexity" evidence="1">
    <location>
        <begin position="169"/>
        <end position="189"/>
    </location>
</feature>
<dbReference type="InterPro" id="IPR052521">
    <property type="entry name" value="Cell_div_SPOR-domain"/>
</dbReference>
<name>E6WV95_PSEUU</name>
<protein>
    <submittedName>
        <fullName evidence="3">Sporulation domain-containing protein</fullName>
    </submittedName>
</protein>
<sequence length="329" mass="32779">MLVALAVIFLPMLVQGPAPDSGVADVSTRVPDAPASGYETRELPLLGPAAEPGAPVLAAGTDAAEPEEEAAAAPDPADPAVAAGRWAVSFGAYASEKDADAVISRLRQAGLEGFSEQTTVNGRQAWRVRVGPFADRSLAEAGRLRAVRIRNDVNAQVIALDATAEDAAATAATPAPEPAVAAATTAATPAPAPAPAPAPTVATSGTERPAATTPPPAPAKTVATAPAPKPAAPSAAGTAPAQVPAPSPTPAAQGVGFAVQMGAFSKEADATALRDRLRASGFSAIVQPVRTDKGTLHRVRVGPVASRAEAEQLQGRLAAHGGGMVVPHP</sequence>
<dbReference type="InterPro" id="IPR036680">
    <property type="entry name" value="SPOR-like_sf"/>
</dbReference>
<feature type="domain" description="SPOR" evidence="2">
    <location>
        <begin position="251"/>
        <end position="329"/>
    </location>
</feature>